<organism evidence="2 3">
    <name type="scientific">Phyllostomus discolor</name>
    <name type="common">pale spear-nosed bat</name>
    <dbReference type="NCBI Taxonomy" id="89673"/>
    <lineage>
        <taxon>Eukaryota</taxon>
        <taxon>Metazoa</taxon>
        <taxon>Chordata</taxon>
        <taxon>Craniata</taxon>
        <taxon>Vertebrata</taxon>
        <taxon>Euteleostomi</taxon>
        <taxon>Mammalia</taxon>
        <taxon>Eutheria</taxon>
        <taxon>Laurasiatheria</taxon>
        <taxon>Chiroptera</taxon>
        <taxon>Yangochiroptera</taxon>
        <taxon>Phyllostomidae</taxon>
        <taxon>Phyllostominae</taxon>
        <taxon>Phyllostomus</taxon>
    </lineage>
</organism>
<feature type="region of interest" description="Disordered" evidence="1">
    <location>
        <begin position="109"/>
        <end position="128"/>
    </location>
</feature>
<evidence type="ECO:0000313" key="3">
    <source>
        <dbReference type="Proteomes" id="UP000664940"/>
    </source>
</evidence>
<proteinExistence type="predicted"/>
<dbReference type="EMBL" id="JABVXQ010000013">
    <property type="protein sequence ID" value="KAF6081871.1"/>
    <property type="molecule type" value="Genomic_DNA"/>
</dbReference>
<dbReference type="Proteomes" id="UP000664940">
    <property type="component" value="Unassembled WGS sequence"/>
</dbReference>
<comment type="caution">
    <text evidence="2">The sequence shown here is derived from an EMBL/GenBank/DDBJ whole genome shotgun (WGS) entry which is preliminary data.</text>
</comment>
<sequence>MVLDTGTVRALCPMCWALASQFPSRWSRPWVWTQCTAVNPEGVLSPSLALSHPLYPVCALPSPHVCGLPESSTELGTAGPGLRRVTCVQPSQTHPALPHWLFYRTPISDDQVPPGRTGSSPRPSVLLS</sequence>
<evidence type="ECO:0000256" key="1">
    <source>
        <dbReference type="SAM" id="MobiDB-lite"/>
    </source>
</evidence>
<name>A0A833YZM4_9CHIR</name>
<dbReference type="AlphaFoldDB" id="A0A833YZM4"/>
<feature type="compositionally biased region" description="Low complexity" evidence="1">
    <location>
        <begin position="113"/>
        <end position="128"/>
    </location>
</feature>
<protein>
    <submittedName>
        <fullName evidence="2">Uncharacterized protein</fullName>
    </submittedName>
</protein>
<gene>
    <name evidence="2" type="ORF">HJG60_008872</name>
</gene>
<reference evidence="2 3" key="1">
    <citation type="journal article" date="2020" name="Nature">
        <title>Six reference-quality genomes reveal evolution of bat adaptations.</title>
        <authorList>
            <person name="Jebb D."/>
            <person name="Huang Z."/>
            <person name="Pippel M."/>
            <person name="Hughes G.M."/>
            <person name="Lavrichenko K."/>
            <person name="Devanna P."/>
            <person name="Winkler S."/>
            <person name="Jermiin L.S."/>
            <person name="Skirmuntt E.C."/>
            <person name="Katzourakis A."/>
            <person name="Burkitt-Gray L."/>
            <person name="Ray D.A."/>
            <person name="Sullivan K.A.M."/>
            <person name="Roscito J.G."/>
            <person name="Kirilenko B.M."/>
            <person name="Davalos L.M."/>
            <person name="Corthals A.P."/>
            <person name="Power M.L."/>
            <person name="Jones G."/>
            <person name="Ransome R.D."/>
            <person name="Dechmann D.K.N."/>
            <person name="Locatelli A.G."/>
            <person name="Puechmaille S.J."/>
            <person name="Fedrigo O."/>
            <person name="Jarvis E.D."/>
            <person name="Hiller M."/>
            <person name="Vernes S.C."/>
            <person name="Myers E.W."/>
            <person name="Teeling E.C."/>
        </authorList>
    </citation>
    <scope>NUCLEOTIDE SEQUENCE [LARGE SCALE GENOMIC DNA]</scope>
    <source>
        <strain evidence="2">Bat1K_MPI-CBG_1</strain>
    </source>
</reference>
<evidence type="ECO:0000313" key="2">
    <source>
        <dbReference type="EMBL" id="KAF6081871.1"/>
    </source>
</evidence>
<accession>A0A833YZM4</accession>